<dbReference type="Proteomes" id="UP001230005">
    <property type="component" value="Unassembled WGS sequence"/>
</dbReference>
<accession>A0ABT9ZWD6</accession>
<reference evidence="1 2" key="1">
    <citation type="submission" date="2023-07" db="EMBL/GenBank/DDBJ databases">
        <title>Genomic Encyclopedia of Type Strains, Phase IV (KMG-IV): sequencing the most valuable type-strain genomes for metagenomic binning, comparative biology and taxonomic classification.</title>
        <authorList>
            <person name="Goeker M."/>
        </authorList>
    </citation>
    <scope>NUCLEOTIDE SEQUENCE [LARGE SCALE GENOMIC DNA]</scope>
    <source>
        <strain evidence="1 2">DSM 9768</strain>
    </source>
</reference>
<proteinExistence type="predicted"/>
<dbReference type="RefSeq" id="WP_307326485.1">
    <property type="nucleotide sequence ID" value="NZ_JAUSUG010000011.1"/>
</dbReference>
<name>A0ABT9ZWD6_9BACI</name>
<dbReference type="EMBL" id="JAUSUG010000011">
    <property type="protein sequence ID" value="MDQ0255540.1"/>
    <property type="molecule type" value="Genomic_DNA"/>
</dbReference>
<protein>
    <submittedName>
        <fullName evidence="1">Uncharacterized protein</fullName>
    </submittedName>
</protein>
<gene>
    <name evidence="1" type="ORF">J2S74_002922</name>
</gene>
<evidence type="ECO:0000313" key="2">
    <source>
        <dbReference type="Proteomes" id="UP001230005"/>
    </source>
</evidence>
<organism evidence="1 2">
    <name type="scientific">Evansella vedderi</name>
    <dbReference type="NCBI Taxonomy" id="38282"/>
    <lineage>
        <taxon>Bacteria</taxon>
        <taxon>Bacillati</taxon>
        <taxon>Bacillota</taxon>
        <taxon>Bacilli</taxon>
        <taxon>Bacillales</taxon>
        <taxon>Bacillaceae</taxon>
        <taxon>Evansella</taxon>
    </lineage>
</organism>
<evidence type="ECO:0000313" key="1">
    <source>
        <dbReference type="EMBL" id="MDQ0255540.1"/>
    </source>
</evidence>
<comment type="caution">
    <text evidence="1">The sequence shown here is derived from an EMBL/GenBank/DDBJ whole genome shotgun (WGS) entry which is preliminary data.</text>
</comment>
<sequence length="52" mass="6062">MKTTNYFRNLTEEELMNIRGGIEVKEAELKEEKVELNSSPQVRIDTSDFKAE</sequence>
<keyword evidence="2" id="KW-1185">Reference proteome</keyword>